<feature type="compositionally biased region" description="Low complexity" evidence="1">
    <location>
        <begin position="756"/>
        <end position="765"/>
    </location>
</feature>
<feature type="compositionally biased region" description="Basic residues" evidence="1">
    <location>
        <begin position="106"/>
        <end position="132"/>
    </location>
</feature>
<proteinExistence type="predicted"/>
<feature type="region of interest" description="Disordered" evidence="1">
    <location>
        <begin position="430"/>
        <end position="490"/>
    </location>
</feature>
<feature type="compositionally biased region" description="Acidic residues" evidence="1">
    <location>
        <begin position="357"/>
        <end position="371"/>
    </location>
</feature>
<dbReference type="OrthoDB" id="10425936at2759"/>
<reference evidence="2 3" key="1">
    <citation type="journal article" date="2010" name="Nature">
        <title>The Ectocarpus genome and the independent evolution of multicellularity in brown algae.</title>
        <authorList>
            <person name="Cock J.M."/>
            <person name="Sterck L."/>
            <person name="Rouze P."/>
            <person name="Scornet D."/>
            <person name="Allen A.E."/>
            <person name="Amoutzias G."/>
            <person name="Anthouard V."/>
            <person name="Artiguenave F."/>
            <person name="Aury J.M."/>
            <person name="Badger J.H."/>
            <person name="Beszteri B."/>
            <person name="Billiau K."/>
            <person name="Bonnet E."/>
            <person name="Bothwell J.H."/>
            <person name="Bowler C."/>
            <person name="Boyen C."/>
            <person name="Brownlee C."/>
            <person name="Carrano C.J."/>
            <person name="Charrier B."/>
            <person name="Cho G.Y."/>
            <person name="Coelho S.M."/>
            <person name="Collen J."/>
            <person name="Corre E."/>
            <person name="Da Silva C."/>
            <person name="Delage L."/>
            <person name="Delaroque N."/>
            <person name="Dittami S.M."/>
            <person name="Doulbeau S."/>
            <person name="Elias M."/>
            <person name="Farnham G."/>
            <person name="Gachon C.M."/>
            <person name="Gschloessl B."/>
            <person name="Heesch S."/>
            <person name="Jabbari K."/>
            <person name="Jubin C."/>
            <person name="Kawai H."/>
            <person name="Kimura K."/>
            <person name="Kloareg B."/>
            <person name="Kupper F.C."/>
            <person name="Lang D."/>
            <person name="Le Bail A."/>
            <person name="Leblanc C."/>
            <person name="Lerouge P."/>
            <person name="Lohr M."/>
            <person name="Lopez P.J."/>
            <person name="Martens C."/>
            <person name="Maumus F."/>
            <person name="Michel G."/>
            <person name="Miranda-Saavedra D."/>
            <person name="Morales J."/>
            <person name="Moreau H."/>
            <person name="Motomura T."/>
            <person name="Nagasato C."/>
            <person name="Napoli C.A."/>
            <person name="Nelson D.R."/>
            <person name="Nyvall-Collen P."/>
            <person name="Peters A.F."/>
            <person name="Pommier C."/>
            <person name="Potin P."/>
            <person name="Poulain J."/>
            <person name="Quesneville H."/>
            <person name="Read B."/>
            <person name="Rensing S.A."/>
            <person name="Ritter A."/>
            <person name="Rousvoal S."/>
            <person name="Samanta M."/>
            <person name="Samson G."/>
            <person name="Schroeder D.C."/>
            <person name="Segurens B."/>
            <person name="Strittmatter M."/>
            <person name="Tonon T."/>
            <person name="Tregear J.W."/>
            <person name="Valentin K."/>
            <person name="von Dassow P."/>
            <person name="Yamagishi T."/>
            <person name="Van de Peer Y."/>
            <person name="Wincker P."/>
        </authorList>
    </citation>
    <scope>NUCLEOTIDE SEQUENCE [LARGE SCALE GENOMIC DNA]</scope>
    <source>
        <strain evidence="3">Ec32 / CCAP1310/4</strain>
    </source>
</reference>
<feature type="compositionally biased region" description="Low complexity" evidence="1">
    <location>
        <begin position="626"/>
        <end position="635"/>
    </location>
</feature>
<protein>
    <submittedName>
        <fullName evidence="2">Uncharacterized protein</fullName>
    </submittedName>
</protein>
<evidence type="ECO:0000313" key="2">
    <source>
        <dbReference type="EMBL" id="CBN79078.1"/>
    </source>
</evidence>
<feature type="compositionally biased region" description="Polar residues" evidence="1">
    <location>
        <begin position="430"/>
        <end position="440"/>
    </location>
</feature>
<feature type="region of interest" description="Disordered" evidence="1">
    <location>
        <begin position="280"/>
        <end position="307"/>
    </location>
</feature>
<dbReference type="Proteomes" id="UP000002630">
    <property type="component" value="Linkage Group LG18"/>
</dbReference>
<dbReference type="AlphaFoldDB" id="D8LGQ8"/>
<gene>
    <name evidence="2" type="ORF">Esi_0176_0019</name>
</gene>
<feature type="compositionally biased region" description="Polar residues" evidence="1">
    <location>
        <begin position="591"/>
        <end position="608"/>
    </location>
</feature>
<feature type="region of interest" description="Disordered" evidence="1">
    <location>
        <begin position="1"/>
        <end position="31"/>
    </location>
</feature>
<feature type="region of interest" description="Disordered" evidence="1">
    <location>
        <begin position="731"/>
        <end position="804"/>
    </location>
</feature>
<dbReference type="EMBL" id="FN649743">
    <property type="protein sequence ID" value="CBN79078.1"/>
    <property type="molecule type" value="Genomic_DNA"/>
</dbReference>
<evidence type="ECO:0000313" key="3">
    <source>
        <dbReference type="Proteomes" id="UP000002630"/>
    </source>
</evidence>
<evidence type="ECO:0000256" key="1">
    <source>
        <dbReference type="SAM" id="MobiDB-lite"/>
    </source>
</evidence>
<feature type="region of interest" description="Disordered" evidence="1">
    <location>
        <begin position="357"/>
        <end position="407"/>
    </location>
</feature>
<sequence>MAIASSVQDDHGGGLSPADFQARCAEGGGASSVEMGQENVIASLLQQHQEVLREVRDQRKGLALSQENKQEIAWLVLSSLKKQSLHRQEKTASGLPGPPAFAFSKRTSKKRASTRRRRKHSRSTREKPRRHERSRDDSPPGSYEPSPTSDHNGTGGIALTGTSRLLHFSRQGDTASACDDRSNGICSTSTTTVIRQRVEKPAEQVEVSLDGLWLPSLHPSSGVGSLGMAAGRRGSGLHDRAATAAVTAGHRAEESLTAGHPTAVWLASPFSRSIKTQNAPVVGDRKGSATARRSRTRPATTVASQAARRRVVPGHPNHEGGAVPARSRLCSSRRRFDGDAADADCVRGNRGAIPIVGDDDEYGCEDEENDGGDAPPLLGRVVAEGGRGDKHEEGGDAAVPRNISRDTATMLERSRTLVARAKAYCGQTGFFSATDNTGSTEGDGGPHEKTSKSSCHLGPPPGAGRVEAPGSANGGDGGSGGTGEAGSILYGPSSLWPTAAGAFEDCDRCGGGAAGDGCDGESTAGEEAGAKEKGLEAADGGHQSVGGYQGGTSQRARRDSGNAPPPGTLATEIGARSHGIAAVEIEASCTEGPQQPEVSLPSPVNSEVGSGGSRGRMRESIGGGSCSSSGSGILSKGKKSKRRGQGVSGGGGRTGGDGEDGNPAKIDTEWENEIAKNILSLYQTKLKADLDGKKNAKEEDLVRKQRGYLTVEEEEDYALEQLQQQHQQRCFSHRAATAAPGPATSRRSNTEGCGGAPTKPGTAAASPVNATPTPGRERATGHPARTSPSRSRRPVTRAAKPREVVVSKDYSLGRHPPPILAAAAGAPGANGSASGGGGHATGAAKAVGGGRGGFRGSKAISVLTRGGGEAVVMVPKRPRPIWFAGSGAIQAEWSALPGGARVSLVR</sequence>
<feature type="compositionally biased region" description="Gly residues" evidence="1">
    <location>
        <begin position="646"/>
        <end position="655"/>
    </location>
</feature>
<feature type="region of interest" description="Disordered" evidence="1">
    <location>
        <begin position="829"/>
        <end position="851"/>
    </location>
</feature>
<feature type="region of interest" description="Disordered" evidence="1">
    <location>
        <begin position="87"/>
        <end position="159"/>
    </location>
</feature>
<keyword evidence="3" id="KW-1185">Reference proteome</keyword>
<name>D8LGQ8_ECTSI</name>
<organism evidence="2 3">
    <name type="scientific">Ectocarpus siliculosus</name>
    <name type="common">Brown alga</name>
    <name type="synonym">Conferva siliculosa</name>
    <dbReference type="NCBI Taxonomy" id="2880"/>
    <lineage>
        <taxon>Eukaryota</taxon>
        <taxon>Sar</taxon>
        <taxon>Stramenopiles</taxon>
        <taxon>Ochrophyta</taxon>
        <taxon>PX clade</taxon>
        <taxon>Phaeophyceae</taxon>
        <taxon>Ectocarpales</taxon>
        <taxon>Ectocarpaceae</taxon>
        <taxon>Ectocarpus</taxon>
    </lineage>
</organism>
<dbReference type="EMBL" id="FN648262">
    <property type="protein sequence ID" value="CBN79078.1"/>
    <property type="molecule type" value="Genomic_DNA"/>
</dbReference>
<feature type="compositionally biased region" description="Gly residues" evidence="1">
    <location>
        <begin position="472"/>
        <end position="484"/>
    </location>
</feature>
<accession>D8LGQ8</accession>
<feature type="region of interest" description="Disordered" evidence="1">
    <location>
        <begin position="589"/>
        <end position="669"/>
    </location>
</feature>
<dbReference type="InParanoid" id="D8LGQ8"/>
<feature type="region of interest" description="Disordered" evidence="1">
    <location>
        <begin position="514"/>
        <end position="571"/>
    </location>
</feature>
<dbReference type="OMA" id="TEWENEI"/>